<dbReference type="AlphaFoldDB" id="A0A0A1VYF1"/>
<gene>
    <name evidence="3" type="ORF">N44_03692</name>
</gene>
<keyword evidence="2" id="KW-0812">Transmembrane</keyword>
<protein>
    <recommendedName>
        <fullName evidence="5">Zn-dependent protease with chaperone function</fullName>
    </recommendedName>
</protein>
<dbReference type="Gene3D" id="1.25.40.10">
    <property type="entry name" value="Tetratricopeptide repeat domain"/>
    <property type="match status" value="1"/>
</dbReference>
<evidence type="ECO:0000256" key="2">
    <source>
        <dbReference type="SAM" id="Phobius"/>
    </source>
</evidence>
<keyword evidence="2" id="KW-0472">Membrane</keyword>
<evidence type="ECO:0000313" key="3">
    <source>
        <dbReference type="EMBL" id="GAL94837.1"/>
    </source>
</evidence>
<feature type="transmembrane region" description="Helical" evidence="2">
    <location>
        <begin position="142"/>
        <end position="160"/>
    </location>
</feature>
<organism evidence="3 4">
    <name type="scientific">Microcystis aeruginosa NIES-44</name>
    <dbReference type="NCBI Taxonomy" id="449439"/>
    <lineage>
        <taxon>Bacteria</taxon>
        <taxon>Bacillati</taxon>
        <taxon>Cyanobacteriota</taxon>
        <taxon>Cyanophyceae</taxon>
        <taxon>Oscillatoriophycideae</taxon>
        <taxon>Chroococcales</taxon>
        <taxon>Microcystaceae</taxon>
        <taxon>Microcystis</taxon>
    </lineage>
</organism>
<dbReference type="PANTHER" id="PTHR36761:SF2">
    <property type="entry name" value="ORF03 PROTEIN"/>
    <property type="match status" value="1"/>
</dbReference>
<evidence type="ECO:0000256" key="1">
    <source>
        <dbReference type="SAM" id="MobiDB-lite"/>
    </source>
</evidence>
<dbReference type="RefSeq" id="WP_045361018.1">
    <property type="nucleotide sequence ID" value="NZ_BBPA01000065.1"/>
</dbReference>
<feature type="region of interest" description="Disordered" evidence="1">
    <location>
        <begin position="113"/>
        <end position="137"/>
    </location>
</feature>
<reference evidence="4" key="1">
    <citation type="journal article" date="2015" name="Genome">
        <title>Whole Genome Sequence of the Non-Microcystin-Producing Microcystis aeruginosa Strain NIES-44.</title>
        <authorList>
            <person name="Okano K."/>
            <person name="Miyata N."/>
            <person name="Ozaki Y."/>
        </authorList>
    </citation>
    <scope>NUCLEOTIDE SEQUENCE [LARGE SCALE GENOMIC DNA]</scope>
    <source>
        <strain evidence="4">NIES-44</strain>
    </source>
</reference>
<sequence length="163" mass="18460">MAENPSFQDLYQAGISAFERGQYRLSIQQLNAALALISLGSRAGGEIQIWLISAHQGLGEGEKASEICRQLITHPIYQIREQAKRLLYIIEAPRLKRPDEWMTKIPDLEKLPDSTAQFKRGTNKQKKEESPPPMQLEQHKNTVFSGLAIAIVLLMLWFFAKNG</sequence>
<accession>A0A0A1VYF1</accession>
<dbReference type="PANTHER" id="PTHR36761">
    <property type="entry name" value="ORF03 PROTEIN"/>
    <property type="match status" value="1"/>
</dbReference>
<keyword evidence="2" id="KW-1133">Transmembrane helix</keyword>
<name>A0A0A1VYF1_MICAE</name>
<comment type="caution">
    <text evidence="3">The sequence shown here is derived from an EMBL/GenBank/DDBJ whole genome shotgun (WGS) entry which is preliminary data.</text>
</comment>
<evidence type="ECO:0000313" key="4">
    <source>
        <dbReference type="Proteomes" id="UP000030321"/>
    </source>
</evidence>
<dbReference type="Proteomes" id="UP000030321">
    <property type="component" value="Unassembled WGS sequence"/>
</dbReference>
<dbReference type="EMBL" id="BBPA01000065">
    <property type="protein sequence ID" value="GAL94837.1"/>
    <property type="molecule type" value="Genomic_DNA"/>
</dbReference>
<dbReference type="InterPro" id="IPR011990">
    <property type="entry name" value="TPR-like_helical_dom_sf"/>
</dbReference>
<evidence type="ECO:0008006" key="5">
    <source>
        <dbReference type="Google" id="ProtNLM"/>
    </source>
</evidence>
<proteinExistence type="predicted"/>